<evidence type="ECO:0000256" key="3">
    <source>
        <dbReference type="ARBA" id="ARBA00022982"/>
    </source>
</evidence>
<comment type="subcellular location">
    <subcellularLocation>
        <location evidence="5">Periplasm</location>
    </subcellularLocation>
</comment>
<evidence type="ECO:0000313" key="7">
    <source>
        <dbReference type="EMBL" id="XBO69621.1"/>
    </source>
</evidence>
<dbReference type="NCBIfam" id="TIGR02695">
    <property type="entry name" value="azurin"/>
    <property type="match status" value="1"/>
</dbReference>
<dbReference type="RefSeq" id="WP_348814508.1">
    <property type="nucleotide sequence ID" value="NZ_CP098827.1"/>
</dbReference>
<evidence type="ECO:0000256" key="4">
    <source>
        <dbReference type="ARBA" id="ARBA00023008"/>
    </source>
</evidence>
<dbReference type="InterPro" id="IPR008972">
    <property type="entry name" value="Cupredoxin"/>
</dbReference>
<reference evidence="7" key="1">
    <citation type="submission" date="2022-06" db="EMBL/GenBank/DDBJ databases">
        <title>A novel DMS-producing enzyme.</title>
        <authorList>
            <person name="Zhang Y."/>
        </authorList>
    </citation>
    <scope>NUCLEOTIDE SEQUENCE</scope>
    <source>
        <strain evidence="7">RT37</strain>
    </source>
</reference>
<dbReference type="PANTHER" id="PTHR38439">
    <property type="entry name" value="AURACYANIN-B"/>
    <property type="match status" value="1"/>
</dbReference>
<keyword evidence="1 5" id="KW-0813">Transport</keyword>
<organism evidence="7">
    <name type="scientific">Halomonas sp. RT37</name>
    <dbReference type="NCBI Taxonomy" id="2950872"/>
    <lineage>
        <taxon>Bacteria</taxon>
        <taxon>Pseudomonadati</taxon>
        <taxon>Pseudomonadota</taxon>
        <taxon>Gammaproteobacteria</taxon>
        <taxon>Oceanospirillales</taxon>
        <taxon>Halomonadaceae</taxon>
        <taxon>Halomonas</taxon>
    </lineage>
</organism>
<dbReference type="CDD" id="cd13922">
    <property type="entry name" value="Azurin"/>
    <property type="match status" value="1"/>
</dbReference>
<keyword evidence="4 5" id="KW-0186">Copper</keyword>
<dbReference type="AlphaFoldDB" id="A0AAU7KD89"/>
<gene>
    <name evidence="7" type="primary">azu</name>
    <name evidence="7" type="ORF">NFG58_13420</name>
</gene>
<dbReference type="SUPFAM" id="SSF49503">
    <property type="entry name" value="Cupredoxins"/>
    <property type="match status" value="1"/>
</dbReference>
<dbReference type="Gene3D" id="2.60.40.420">
    <property type="entry name" value="Cupredoxins - blue copper proteins"/>
    <property type="match status" value="1"/>
</dbReference>
<dbReference type="InterPro" id="IPR050845">
    <property type="entry name" value="Cu-binding_ET"/>
</dbReference>
<dbReference type="GO" id="GO:0009055">
    <property type="term" value="F:electron transfer activity"/>
    <property type="evidence" value="ECO:0007669"/>
    <property type="project" value="InterPro"/>
</dbReference>
<dbReference type="EMBL" id="CP098827">
    <property type="protein sequence ID" value="XBO69621.1"/>
    <property type="molecule type" value="Genomic_DNA"/>
</dbReference>
<protein>
    <recommendedName>
        <fullName evidence="5">Azurin</fullName>
    </recommendedName>
</protein>
<evidence type="ECO:0000259" key="6">
    <source>
        <dbReference type="Pfam" id="PF00127"/>
    </source>
</evidence>
<dbReference type="Pfam" id="PF00127">
    <property type="entry name" value="Copper-bind"/>
    <property type="match status" value="1"/>
</dbReference>
<feature type="chain" id="PRO_5043100607" description="Azurin" evidence="5">
    <location>
        <begin position="27"/>
        <end position="164"/>
    </location>
</feature>
<evidence type="ECO:0000256" key="5">
    <source>
        <dbReference type="RuleBase" id="RU363017"/>
    </source>
</evidence>
<feature type="signal peptide" evidence="5">
    <location>
        <begin position="1"/>
        <end position="26"/>
    </location>
</feature>
<evidence type="ECO:0000256" key="2">
    <source>
        <dbReference type="ARBA" id="ARBA00022723"/>
    </source>
</evidence>
<keyword evidence="5" id="KW-0732">Signal</keyword>
<sequence>MKHALLSSASILAITAVPLFSAVAMADDDASDNVAEECRLTIDSNDQMQYDKSELSVPASCETVSLTLTHSGSMAKDVMGHNWVLAPTDAYQEIASAGMQAGLDSNYLPEDDRILAATDIIGGGESTSITFDTEGLADQDLTFFCSFPGHSSMMKGSFSLTSEG</sequence>
<proteinExistence type="predicted"/>
<dbReference type="InterPro" id="IPR000923">
    <property type="entry name" value="BlueCu_1"/>
</dbReference>
<dbReference type="PANTHER" id="PTHR38439:SF2">
    <property type="entry name" value="OUTER MEMBRANE PROTEIN H.8"/>
    <property type="match status" value="1"/>
</dbReference>
<accession>A0AAU7KD89</accession>
<keyword evidence="5" id="KW-0574">Periplasm</keyword>
<comment type="function">
    <text evidence="5">Transfers electrons from cytochrome c551 to cytochrome oxidase.</text>
</comment>
<dbReference type="GO" id="GO:0042597">
    <property type="term" value="C:periplasmic space"/>
    <property type="evidence" value="ECO:0007669"/>
    <property type="project" value="UniProtKB-SubCell"/>
</dbReference>
<keyword evidence="3 5" id="KW-0249">Electron transport</keyword>
<evidence type="ECO:0000256" key="1">
    <source>
        <dbReference type="ARBA" id="ARBA00022448"/>
    </source>
</evidence>
<feature type="domain" description="Blue (type 1) copper" evidence="6">
    <location>
        <begin position="37"/>
        <end position="158"/>
    </location>
</feature>
<dbReference type="GO" id="GO:0005507">
    <property type="term" value="F:copper ion binding"/>
    <property type="evidence" value="ECO:0007669"/>
    <property type="project" value="UniProtKB-UniRule"/>
</dbReference>
<dbReference type="InterPro" id="IPR014068">
    <property type="entry name" value="Azurin"/>
</dbReference>
<keyword evidence="2 5" id="KW-0479">Metal-binding</keyword>
<name>A0AAU7KD89_9GAMM</name>